<keyword evidence="2" id="KW-1133">Transmembrane helix</keyword>
<feature type="region of interest" description="Disordered" evidence="1">
    <location>
        <begin position="166"/>
        <end position="187"/>
    </location>
</feature>
<feature type="compositionally biased region" description="Gly residues" evidence="1">
    <location>
        <begin position="218"/>
        <end position="246"/>
    </location>
</feature>
<evidence type="ECO:0000313" key="4">
    <source>
        <dbReference type="Proteomes" id="UP000002630"/>
    </source>
</evidence>
<dbReference type="AlphaFoldDB" id="D7G0R7"/>
<proteinExistence type="predicted"/>
<keyword evidence="4" id="KW-1185">Reference proteome</keyword>
<evidence type="ECO:0000256" key="1">
    <source>
        <dbReference type="SAM" id="MobiDB-lite"/>
    </source>
</evidence>
<name>D7G0R7_ECTSI</name>
<reference evidence="3 4" key="1">
    <citation type="journal article" date="2010" name="Nature">
        <title>The Ectocarpus genome and the independent evolution of multicellularity in brown algae.</title>
        <authorList>
            <person name="Cock J.M."/>
            <person name="Sterck L."/>
            <person name="Rouze P."/>
            <person name="Scornet D."/>
            <person name="Allen A.E."/>
            <person name="Amoutzias G."/>
            <person name="Anthouard V."/>
            <person name="Artiguenave F."/>
            <person name="Aury J.M."/>
            <person name="Badger J.H."/>
            <person name="Beszteri B."/>
            <person name="Billiau K."/>
            <person name="Bonnet E."/>
            <person name="Bothwell J.H."/>
            <person name="Bowler C."/>
            <person name="Boyen C."/>
            <person name="Brownlee C."/>
            <person name="Carrano C.J."/>
            <person name="Charrier B."/>
            <person name="Cho G.Y."/>
            <person name="Coelho S.M."/>
            <person name="Collen J."/>
            <person name="Corre E."/>
            <person name="Da Silva C."/>
            <person name="Delage L."/>
            <person name="Delaroque N."/>
            <person name="Dittami S.M."/>
            <person name="Doulbeau S."/>
            <person name="Elias M."/>
            <person name="Farnham G."/>
            <person name="Gachon C.M."/>
            <person name="Gschloessl B."/>
            <person name="Heesch S."/>
            <person name="Jabbari K."/>
            <person name="Jubin C."/>
            <person name="Kawai H."/>
            <person name="Kimura K."/>
            <person name="Kloareg B."/>
            <person name="Kupper F.C."/>
            <person name="Lang D."/>
            <person name="Le Bail A."/>
            <person name="Leblanc C."/>
            <person name="Lerouge P."/>
            <person name="Lohr M."/>
            <person name="Lopez P.J."/>
            <person name="Martens C."/>
            <person name="Maumus F."/>
            <person name="Michel G."/>
            <person name="Miranda-Saavedra D."/>
            <person name="Morales J."/>
            <person name="Moreau H."/>
            <person name="Motomura T."/>
            <person name="Nagasato C."/>
            <person name="Napoli C.A."/>
            <person name="Nelson D.R."/>
            <person name="Nyvall-Collen P."/>
            <person name="Peters A.F."/>
            <person name="Pommier C."/>
            <person name="Potin P."/>
            <person name="Poulain J."/>
            <person name="Quesneville H."/>
            <person name="Read B."/>
            <person name="Rensing S.A."/>
            <person name="Ritter A."/>
            <person name="Rousvoal S."/>
            <person name="Samanta M."/>
            <person name="Samson G."/>
            <person name="Schroeder D.C."/>
            <person name="Segurens B."/>
            <person name="Strittmatter M."/>
            <person name="Tonon T."/>
            <person name="Tregear J.W."/>
            <person name="Valentin K."/>
            <person name="von Dassow P."/>
            <person name="Yamagishi T."/>
            <person name="Van de Peer Y."/>
            <person name="Wincker P."/>
        </authorList>
    </citation>
    <scope>NUCLEOTIDE SEQUENCE [LARGE SCALE GENOMIC DNA]</scope>
    <source>
        <strain evidence="4">Ec32 / CCAP1310/4</strain>
    </source>
</reference>
<protein>
    <submittedName>
        <fullName evidence="3">Uncharacterized protein</fullName>
    </submittedName>
</protein>
<dbReference type="InParanoid" id="D7G0R7"/>
<feature type="compositionally biased region" description="Low complexity" evidence="1">
    <location>
        <begin position="336"/>
        <end position="347"/>
    </location>
</feature>
<keyword evidence="2" id="KW-0472">Membrane</keyword>
<feature type="region of interest" description="Disordered" evidence="1">
    <location>
        <begin position="215"/>
        <end position="246"/>
    </location>
</feature>
<evidence type="ECO:0000313" key="3">
    <source>
        <dbReference type="EMBL" id="CBJ33092.1"/>
    </source>
</evidence>
<dbReference type="Proteomes" id="UP000002630">
    <property type="component" value="Unassembled WGS sequence"/>
</dbReference>
<organism evidence="3 4">
    <name type="scientific">Ectocarpus siliculosus</name>
    <name type="common">Brown alga</name>
    <name type="synonym">Conferva siliculosa</name>
    <dbReference type="NCBI Taxonomy" id="2880"/>
    <lineage>
        <taxon>Eukaryota</taxon>
        <taxon>Sar</taxon>
        <taxon>Stramenopiles</taxon>
        <taxon>Ochrophyta</taxon>
        <taxon>PX clade</taxon>
        <taxon>Phaeophyceae</taxon>
        <taxon>Ectocarpales</taxon>
        <taxon>Ectocarpaceae</taxon>
        <taxon>Ectocarpus</taxon>
    </lineage>
</organism>
<gene>
    <name evidence="3" type="ORF">Esi_0418_0012</name>
</gene>
<feature type="compositionally biased region" description="Gly residues" evidence="1">
    <location>
        <begin position="169"/>
        <end position="181"/>
    </location>
</feature>
<evidence type="ECO:0000256" key="2">
    <source>
        <dbReference type="SAM" id="Phobius"/>
    </source>
</evidence>
<dbReference type="EMBL" id="FN649760">
    <property type="protein sequence ID" value="CBJ33092.1"/>
    <property type="molecule type" value="Genomic_DNA"/>
</dbReference>
<sequence>MIIAPVFFFHEFSWDNPSEAFTPDELASAATFEDRFFLEVFDAVGGGLICRSPEFSLEADDASNESDTSTLLLLLTPAALLLLCCCGVFFVACPYYDKIVRRRRRNDLRPSLIDVDDTYIIDGEGQPAILALDSHVIPLAHAHFWPIDVTGSLNASRNGPSYVLRRAGSGNGGGGSGGGGATTTNSGSWTRTVLAMGHSVTESIGRAAGLTIHSAGTSGSGGGGGGRGAGGVGGSGGSTGRNGGHVAGDHLALDDACSGVAAVAGRGASVAGSGEVVSSSSSWGGMRSGATWAFGGGGNAAAVAPADDSNSAPSASWYSRQSSLVDFAALLGRAENSSSNNNNNGGAPESGGGWMPGVGRNAIGAGVLGRVGGGGSGGSGGGSGSYDREKVVTVIVTGVEADQVEIVEVSRAVALDEAGVEIPAMTTAVVGLEIMEDFSDHESMDGRVATSPIHSPAAMA</sequence>
<feature type="region of interest" description="Disordered" evidence="1">
    <location>
        <begin position="336"/>
        <end position="358"/>
    </location>
</feature>
<keyword evidence="2" id="KW-0812">Transmembrane</keyword>
<accession>D7G0R7</accession>
<feature type="transmembrane region" description="Helical" evidence="2">
    <location>
        <begin position="71"/>
        <end position="96"/>
    </location>
</feature>